<name>A0A371HX45_MUCPR</name>
<dbReference type="InterPro" id="IPR014002">
    <property type="entry name" value="Agenet_dom_plant"/>
</dbReference>
<feature type="non-terminal residue" evidence="2">
    <location>
        <position position="1"/>
    </location>
</feature>
<dbReference type="InterPro" id="IPR008395">
    <property type="entry name" value="Agenet-like_dom"/>
</dbReference>
<dbReference type="EMBL" id="QJKJ01001484">
    <property type="protein sequence ID" value="RDY07369.1"/>
    <property type="molecule type" value="Genomic_DNA"/>
</dbReference>
<dbReference type="InterPro" id="IPR036047">
    <property type="entry name" value="F-box-like_dom_sf"/>
</dbReference>
<protein>
    <submittedName>
        <fullName evidence="2">DUF724 domain-containing protein 6</fullName>
    </submittedName>
</protein>
<dbReference type="OrthoDB" id="1848700at2759"/>
<dbReference type="Pfam" id="PF00646">
    <property type="entry name" value="F-box"/>
    <property type="match status" value="1"/>
</dbReference>
<dbReference type="InterPro" id="IPR001810">
    <property type="entry name" value="F-box_dom"/>
</dbReference>
<dbReference type="Pfam" id="PF05641">
    <property type="entry name" value="Agenet"/>
    <property type="match status" value="2"/>
</dbReference>
<evidence type="ECO:0000259" key="1">
    <source>
        <dbReference type="PROSITE" id="PS50181"/>
    </source>
</evidence>
<reference evidence="2" key="1">
    <citation type="submission" date="2018-05" db="EMBL/GenBank/DDBJ databases">
        <title>Draft genome of Mucuna pruriens seed.</title>
        <authorList>
            <person name="Nnadi N.E."/>
            <person name="Vos R."/>
            <person name="Hasami M.H."/>
            <person name="Devisetty U.K."/>
            <person name="Aguiy J.C."/>
        </authorList>
    </citation>
    <scope>NUCLEOTIDE SEQUENCE [LARGE SCALE GENOMIC DNA]</scope>
    <source>
        <strain evidence="2">JCA_2017</strain>
    </source>
</reference>
<organism evidence="2 3">
    <name type="scientific">Mucuna pruriens</name>
    <name type="common">Velvet bean</name>
    <name type="synonym">Dolichos pruriens</name>
    <dbReference type="NCBI Taxonomy" id="157652"/>
    <lineage>
        <taxon>Eukaryota</taxon>
        <taxon>Viridiplantae</taxon>
        <taxon>Streptophyta</taxon>
        <taxon>Embryophyta</taxon>
        <taxon>Tracheophyta</taxon>
        <taxon>Spermatophyta</taxon>
        <taxon>Magnoliopsida</taxon>
        <taxon>eudicotyledons</taxon>
        <taxon>Gunneridae</taxon>
        <taxon>Pentapetalae</taxon>
        <taxon>rosids</taxon>
        <taxon>fabids</taxon>
        <taxon>Fabales</taxon>
        <taxon>Fabaceae</taxon>
        <taxon>Papilionoideae</taxon>
        <taxon>50 kb inversion clade</taxon>
        <taxon>NPAAA clade</taxon>
        <taxon>indigoferoid/millettioid clade</taxon>
        <taxon>Phaseoleae</taxon>
        <taxon>Mucuna</taxon>
    </lineage>
</organism>
<comment type="caution">
    <text evidence="2">The sequence shown here is derived from an EMBL/GenBank/DDBJ whole genome shotgun (WGS) entry which is preliminary data.</text>
</comment>
<dbReference type="STRING" id="157652.A0A371HX45"/>
<dbReference type="PANTHER" id="PTHR32212">
    <property type="entry name" value="CYCLIN-LIKE F-BOX"/>
    <property type="match status" value="1"/>
</dbReference>
<gene>
    <name evidence="2" type="primary">DUF6</name>
    <name evidence="2" type="ORF">CR513_08537</name>
</gene>
<dbReference type="InterPro" id="IPR053781">
    <property type="entry name" value="F-box_AtFBL13-like"/>
</dbReference>
<dbReference type="CDD" id="cd22160">
    <property type="entry name" value="F-box_AtFBL13-like"/>
    <property type="match status" value="1"/>
</dbReference>
<dbReference type="CDD" id="cd20406">
    <property type="entry name" value="Tudor_Agenet_AtDUF_rpt2_4"/>
    <property type="match status" value="1"/>
</dbReference>
<proteinExistence type="predicted"/>
<dbReference type="Gene3D" id="3.80.10.10">
    <property type="entry name" value="Ribonuclease Inhibitor"/>
    <property type="match status" value="1"/>
</dbReference>
<dbReference type="AlphaFoldDB" id="A0A371HX45"/>
<feature type="non-terminal residue" evidence="2">
    <location>
        <position position="518"/>
    </location>
</feature>
<dbReference type="InterPro" id="IPR032675">
    <property type="entry name" value="LRR_dom_sf"/>
</dbReference>
<feature type="domain" description="F-box" evidence="1">
    <location>
        <begin position="171"/>
        <end position="220"/>
    </location>
</feature>
<dbReference type="PROSITE" id="PS50181">
    <property type="entry name" value="FBOX"/>
    <property type="match status" value="1"/>
</dbReference>
<dbReference type="SMART" id="SM00743">
    <property type="entry name" value="Agenet"/>
    <property type="match status" value="2"/>
</dbReference>
<evidence type="ECO:0000313" key="3">
    <source>
        <dbReference type="Proteomes" id="UP000257109"/>
    </source>
</evidence>
<dbReference type="SMART" id="SM00256">
    <property type="entry name" value="FBOX"/>
    <property type="match status" value="1"/>
</dbReference>
<dbReference type="Gene3D" id="1.20.1280.50">
    <property type="match status" value="1"/>
</dbReference>
<keyword evidence="3" id="KW-1185">Reference proteome</keyword>
<accession>A0A371HX45</accession>
<dbReference type="SUPFAM" id="SSF81383">
    <property type="entry name" value="F-box domain"/>
    <property type="match status" value="1"/>
</dbReference>
<dbReference type="CDD" id="cd20405">
    <property type="entry name" value="Tudor_Agenet_AtDUF_rpt1_3"/>
    <property type="match status" value="1"/>
</dbReference>
<sequence length="518" mass="59387">MAPKHKSKRDPAYLEPGSAVEVSIDDEGFCGSWYSGTILCRVGLDRFYLEYNDLITNEHSRNPLREVVCLHQLRPLPPPETHREFKSGDKVDAFHNDGWWEGHVTKYLGNGRFAVYFRISDENMVFPKEQLRAHCQWINHNWVFPIINYKVSVRGKETDNLVVKRQRRDIRDMISELPDSVLLHIMNFMDTKDVVRTCVLSKRWRDLCKCLTNLTFWSPFGCECKKNFRRFVSWVLSNRDDSCSLLNLVIKSWIEAEVLDRVIRYVMSHNIQQLTMLIGLSSSPIFNSLPLIFSCKSLTSLKLCIMHDSSVIVLPKSLHLPALKSLDLGSVNFTATYEDCAEPFSNCHMLDTLFIRNCPLYDDAKVLCISNSTLSSLKITSYNVFIKIQAYKIVLSTPNLSTFTIKGFVSHQLSSSCKLSFLGPVNIGLFLVTSSIIVRWLQVLANVKILTLRSDTLQIILHDLSNPSPMRLQPPCFARLESVKVKNQLHLPDVQINRVLEYLLQNSPKSKARLDIIT</sequence>
<dbReference type="PANTHER" id="PTHR32212:SF385">
    <property type="entry name" value="F-BOX_RNI_FBD-LIKE DOMAIN PROTEIN"/>
    <property type="match status" value="1"/>
</dbReference>
<evidence type="ECO:0000313" key="2">
    <source>
        <dbReference type="EMBL" id="RDY07369.1"/>
    </source>
</evidence>
<dbReference type="Proteomes" id="UP000257109">
    <property type="component" value="Unassembled WGS sequence"/>
</dbReference>
<dbReference type="SUPFAM" id="SSF52058">
    <property type="entry name" value="L domain-like"/>
    <property type="match status" value="1"/>
</dbReference>